<organism evidence="13 14">
    <name type="scientific">Pontibacter amylolyticus</name>
    <dbReference type="NCBI Taxonomy" id="1424080"/>
    <lineage>
        <taxon>Bacteria</taxon>
        <taxon>Pseudomonadati</taxon>
        <taxon>Bacteroidota</taxon>
        <taxon>Cytophagia</taxon>
        <taxon>Cytophagales</taxon>
        <taxon>Hymenobacteraceae</taxon>
        <taxon>Pontibacter</taxon>
    </lineage>
</organism>
<dbReference type="SUPFAM" id="SSF56752">
    <property type="entry name" value="D-aminoacid aminotransferase-like PLP-dependent enzymes"/>
    <property type="match status" value="1"/>
</dbReference>
<dbReference type="InterPro" id="IPR043132">
    <property type="entry name" value="BCAT-like_C"/>
</dbReference>
<dbReference type="PANTHER" id="PTHR42743:SF11">
    <property type="entry name" value="AMINODEOXYCHORISMATE LYASE"/>
    <property type="match status" value="1"/>
</dbReference>
<dbReference type="InterPro" id="IPR043131">
    <property type="entry name" value="BCAT-like_N"/>
</dbReference>
<evidence type="ECO:0000256" key="7">
    <source>
        <dbReference type="ARBA" id="ARBA00022898"/>
    </source>
</evidence>
<comment type="catalytic activity">
    <reaction evidence="8">
        <text>L-valine + 2-oxoglutarate = 3-methyl-2-oxobutanoate + L-glutamate</text>
        <dbReference type="Rhea" id="RHEA:24813"/>
        <dbReference type="ChEBI" id="CHEBI:11851"/>
        <dbReference type="ChEBI" id="CHEBI:16810"/>
        <dbReference type="ChEBI" id="CHEBI:29985"/>
        <dbReference type="ChEBI" id="CHEBI:57762"/>
        <dbReference type="EC" id="2.6.1.42"/>
    </reaction>
</comment>
<dbReference type="InterPro" id="IPR018300">
    <property type="entry name" value="Aminotrans_IV_CS"/>
</dbReference>
<evidence type="ECO:0000256" key="2">
    <source>
        <dbReference type="ARBA" id="ARBA00004824"/>
    </source>
</evidence>
<evidence type="ECO:0000256" key="10">
    <source>
        <dbReference type="ARBA" id="ARBA00049229"/>
    </source>
</evidence>
<keyword evidence="7 12" id="KW-0663">Pyridoxal phosphate</keyword>
<dbReference type="InterPro" id="IPR001544">
    <property type="entry name" value="Aminotrans_IV"/>
</dbReference>
<evidence type="ECO:0000313" key="13">
    <source>
        <dbReference type="EMBL" id="GGF99132.1"/>
    </source>
</evidence>
<dbReference type="EC" id="2.6.1.42" evidence="6"/>
<dbReference type="Gene3D" id="3.20.10.10">
    <property type="entry name" value="D-amino Acid Aminotransferase, subunit A, domain 2"/>
    <property type="match status" value="1"/>
</dbReference>
<accession>A0ABQ1VUF7</accession>
<dbReference type="GO" id="GO:0008483">
    <property type="term" value="F:transaminase activity"/>
    <property type="evidence" value="ECO:0007669"/>
    <property type="project" value="UniProtKB-KW"/>
</dbReference>
<protein>
    <recommendedName>
        <fullName evidence="6">branched-chain-amino-acid transaminase</fullName>
        <ecNumber evidence="6">2.6.1.42</ecNumber>
    </recommendedName>
</protein>
<dbReference type="Pfam" id="PF01063">
    <property type="entry name" value="Aminotran_4"/>
    <property type="match status" value="1"/>
</dbReference>
<evidence type="ECO:0000256" key="5">
    <source>
        <dbReference type="ARBA" id="ARBA00009320"/>
    </source>
</evidence>
<evidence type="ECO:0000256" key="1">
    <source>
        <dbReference type="ARBA" id="ARBA00001933"/>
    </source>
</evidence>
<dbReference type="InterPro" id="IPR036038">
    <property type="entry name" value="Aminotransferase-like"/>
</dbReference>
<evidence type="ECO:0000256" key="9">
    <source>
        <dbReference type="ARBA" id="ARBA00048798"/>
    </source>
</evidence>
<comment type="pathway">
    <text evidence="4">Amino-acid biosynthesis; L-leucine biosynthesis; L-leucine from 3-methyl-2-oxobutanoate: step 4/4.</text>
</comment>
<comment type="pathway">
    <text evidence="2">Amino-acid biosynthesis; L-isoleucine biosynthesis; L-isoleucine from 2-oxobutanoate: step 4/4.</text>
</comment>
<evidence type="ECO:0000256" key="3">
    <source>
        <dbReference type="ARBA" id="ARBA00004931"/>
    </source>
</evidence>
<evidence type="ECO:0000256" key="6">
    <source>
        <dbReference type="ARBA" id="ARBA00013053"/>
    </source>
</evidence>
<name>A0ABQ1VUF7_9BACT</name>
<comment type="caution">
    <text evidence="13">The sequence shown here is derived from an EMBL/GenBank/DDBJ whole genome shotgun (WGS) entry which is preliminary data.</text>
</comment>
<comment type="catalytic activity">
    <reaction evidence="10">
        <text>L-leucine + 2-oxoglutarate = 4-methyl-2-oxopentanoate + L-glutamate</text>
        <dbReference type="Rhea" id="RHEA:18321"/>
        <dbReference type="ChEBI" id="CHEBI:16810"/>
        <dbReference type="ChEBI" id="CHEBI:17865"/>
        <dbReference type="ChEBI" id="CHEBI:29985"/>
        <dbReference type="ChEBI" id="CHEBI:57427"/>
        <dbReference type="EC" id="2.6.1.42"/>
    </reaction>
</comment>
<dbReference type="Gene3D" id="3.30.470.10">
    <property type="match status" value="1"/>
</dbReference>
<dbReference type="PROSITE" id="PS00770">
    <property type="entry name" value="AA_TRANSFER_CLASS_4"/>
    <property type="match status" value="1"/>
</dbReference>
<dbReference type="InterPro" id="IPR050571">
    <property type="entry name" value="Class-IV_PLP-Dep_Aminotrnsfr"/>
</dbReference>
<reference evidence="14" key="1">
    <citation type="journal article" date="2019" name="Int. J. Syst. Evol. Microbiol.">
        <title>The Global Catalogue of Microorganisms (GCM) 10K type strain sequencing project: providing services to taxonomists for standard genome sequencing and annotation.</title>
        <authorList>
            <consortium name="The Broad Institute Genomics Platform"/>
            <consortium name="The Broad Institute Genome Sequencing Center for Infectious Disease"/>
            <person name="Wu L."/>
            <person name="Ma J."/>
        </authorList>
    </citation>
    <scope>NUCLEOTIDE SEQUENCE [LARGE SCALE GENOMIC DNA]</scope>
    <source>
        <strain evidence="14">CGMCC 1.12749</strain>
    </source>
</reference>
<comment type="similarity">
    <text evidence="5 11">Belongs to the class-IV pyridoxal-phosphate-dependent aminotransferase family.</text>
</comment>
<dbReference type="PANTHER" id="PTHR42743">
    <property type="entry name" value="AMINO-ACID AMINOTRANSFERASE"/>
    <property type="match status" value="1"/>
</dbReference>
<dbReference type="EMBL" id="BMFP01000001">
    <property type="protein sequence ID" value="GGF99132.1"/>
    <property type="molecule type" value="Genomic_DNA"/>
</dbReference>
<gene>
    <name evidence="13" type="ORF">GCM10011323_00310</name>
</gene>
<comment type="cofactor">
    <cofactor evidence="1 12">
        <name>pyridoxal 5'-phosphate</name>
        <dbReference type="ChEBI" id="CHEBI:597326"/>
    </cofactor>
</comment>
<comment type="catalytic activity">
    <reaction evidence="9">
        <text>L-isoleucine + 2-oxoglutarate = (S)-3-methyl-2-oxopentanoate + L-glutamate</text>
        <dbReference type="Rhea" id="RHEA:24801"/>
        <dbReference type="ChEBI" id="CHEBI:16810"/>
        <dbReference type="ChEBI" id="CHEBI:29985"/>
        <dbReference type="ChEBI" id="CHEBI:35146"/>
        <dbReference type="ChEBI" id="CHEBI:58045"/>
        <dbReference type="EC" id="2.6.1.42"/>
    </reaction>
</comment>
<evidence type="ECO:0000256" key="8">
    <source>
        <dbReference type="ARBA" id="ARBA00048212"/>
    </source>
</evidence>
<sequence>MLLYNNHFLPLQDLKLPITNRAFQYSDGFFETIMVVDGQIRFWRDHQDRIREAAAALQLAIPTYFWDGELEENLLQLVKQRKAIEYGRIKLKVWRAGEGLYTPLSNDIEWLANAEVAHPIPDSGIQIGICQSVRTLFSPLSHFKGPQAPLYVLAGMEKKASGFDDMLLLDAKGNVAELISSNIFWLKDGALYTPALETGCVNGILRRNILRWCLQQGIAVRQVLAIPEELVQADCVFGTNITGIRGIEKLEDSCLRINHDWLQGMKAGLQV</sequence>
<evidence type="ECO:0000256" key="12">
    <source>
        <dbReference type="RuleBase" id="RU004516"/>
    </source>
</evidence>
<dbReference type="Proteomes" id="UP000634043">
    <property type="component" value="Unassembled WGS sequence"/>
</dbReference>
<evidence type="ECO:0000313" key="14">
    <source>
        <dbReference type="Proteomes" id="UP000634043"/>
    </source>
</evidence>
<keyword evidence="13" id="KW-0808">Transferase</keyword>
<dbReference type="CDD" id="cd00449">
    <property type="entry name" value="PLPDE_IV"/>
    <property type="match status" value="1"/>
</dbReference>
<keyword evidence="13" id="KW-0032">Aminotransferase</keyword>
<keyword evidence="14" id="KW-1185">Reference proteome</keyword>
<evidence type="ECO:0000256" key="4">
    <source>
        <dbReference type="ARBA" id="ARBA00005072"/>
    </source>
</evidence>
<evidence type="ECO:0000256" key="11">
    <source>
        <dbReference type="RuleBase" id="RU004106"/>
    </source>
</evidence>
<proteinExistence type="inferred from homology"/>
<comment type="pathway">
    <text evidence="3">Amino-acid biosynthesis; L-valine biosynthesis; L-valine from pyruvate: step 4/4.</text>
</comment>